<evidence type="ECO:0000313" key="2">
    <source>
        <dbReference type="Proteomes" id="UP000028681"/>
    </source>
</evidence>
<name>A0A076LN51_9GAMM</name>
<organism evidence="1 2">
    <name type="scientific">Edwardsiella anguillarum ET080813</name>
    <dbReference type="NCBI Taxonomy" id="667120"/>
    <lineage>
        <taxon>Bacteria</taxon>
        <taxon>Pseudomonadati</taxon>
        <taxon>Pseudomonadota</taxon>
        <taxon>Gammaproteobacteria</taxon>
        <taxon>Enterobacterales</taxon>
        <taxon>Hafniaceae</taxon>
        <taxon>Edwardsiella</taxon>
    </lineage>
</organism>
<dbReference type="HOGENOM" id="CLU_172381_0_0_6"/>
<protein>
    <submittedName>
        <fullName evidence="1">Resolvase</fullName>
    </submittedName>
</protein>
<proteinExistence type="predicted"/>
<dbReference type="EMBL" id="CP006664">
    <property type="protein sequence ID" value="AIJ09356.1"/>
    <property type="molecule type" value="Genomic_DNA"/>
</dbReference>
<evidence type="ECO:0000313" key="1">
    <source>
        <dbReference type="EMBL" id="AIJ09356.1"/>
    </source>
</evidence>
<gene>
    <name evidence="1" type="ORF">ETEE_2924</name>
</gene>
<reference evidence="1 2" key="1">
    <citation type="journal article" date="2012" name="PLoS ONE">
        <title>Edwardsiella comparative phylogenomics reveal the new intra/inter-species taxonomic relationships, virulence evolution and niche adaptation mechanisms.</title>
        <authorList>
            <person name="Yang M."/>
            <person name="Lv Y."/>
            <person name="Xiao J."/>
            <person name="Wu H."/>
            <person name="Zheng H."/>
            <person name="Liu Q."/>
            <person name="Zhang Y."/>
            <person name="Wang Q."/>
        </authorList>
    </citation>
    <scope>NUCLEOTIDE SEQUENCE [LARGE SCALE GENOMIC DNA]</scope>
    <source>
        <strain evidence="2">080813</strain>
    </source>
</reference>
<sequence length="96" mass="11102">MPLITAINNMLIDLMAAMPHKNWLSHRQPQKQGIERAHTLGKYRGKQADQKRHQKDPVLPQMKNLSISETADATDYSLSQIYRIQALYRENQSEAE</sequence>
<dbReference type="AlphaFoldDB" id="A0A076LN51"/>
<dbReference type="KEGG" id="ete:ETEE_2924"/>
<accession>A0A076LN51</accession>
<dbReference type="Proteomes" id="UP000028681">
    <property type="component" value="Chromosome"/>
</dbReference>